<dbReference type="GO" id="GO:0005634">
    <property type="term" value="C:nucleus"/>
    <property type="evidence" value="ECO:0007669"/>
    <property type="project" value="TreeGrafter"/>
</dbReference>
<comment type="catalytic activity">
    <reaction evidence="3">
        <text>a 5'-end (N(2),N(7)-dimethyl 5'-triphosphoguanosine)-ribonucleoside in snoRNA + S-adenosyl-L-methionine = a 5'-end (N(2),N(2),N(7)-trimethyl 5'-triphosphoguanosine)-ribonucleoside in snoRNA + S-adenosyl-L-homocysteine + H(+)</text>
        <dbReference type="Rhea" id="RHEA:78507"/>
        <dbReference type="Rhea" id="RHEA-COMP:19088"/>
        <dbReference type="Rhea" id="RHEA-COMP:19090"/>
        <dbReference type="ChEBI" id="CHEBI:15378"/>
        <dbReference type="ChEBI" id="CHEBI:57856"/>
        <dbReference type="ChEBI" id="CHEBI:59789"/>
        <dbReference type="ChEBI" id="CHEBI:167623"/>
        <dbReference type="ChEBI" id="CHEBI:172880"/>
    </reaction>
    <physiologicalReaction direction="left-to-right" evidence="3">
        <dbReference type="Rhea" id="RHEA:78508"/>
    </physiologicalReaction>
</comment>
<evidence type="ECO:0000256" key="4">
    <source>
        <dbReference type="ARBA" id="ARBA00048740"/>
    </source>
</evidence>
<evidence type="ECO:0000256" key="5">
    <source>
        <dbReference type="ARBA" id="ARBA00048763"/>
    </source>
</evidence>
<dbReference type="FunFam" id="3.40.50.150:FF:000305">
    <property type="entry name" value="S-adenosyl-L-methionine-dependent methyltransferase superfamily protein"/>
    <property type="match status" value="1"/>
</dbReference>
<sequence length="594" mass="65881">MAAAETELDGPAIRALGALFSVSTVDLRDDASISDLEVSDRIGSLEEEEGGESDSRRSIITCDASISGKQETDYCYLMEDSELAQHMADLGLPVSFKTTKQRKVSTSAKRKGMLVKSKYAHNDVEEQDPGVSKGELENFSFLKVLHEGTILPVSINSTEWVASNLDVLEESPSSSVHFDARLVCETAEITSKVGDNQDCDEIITLDKVVDKFQTSGGNVDVEILEHNKNIDTGSSTQDVSEDSSCGHYLELPNKQESDNTSVCLEVGERQLAEQHSGFEIDCETDRHQDGNAIQAESDPLLENEIAIDQMLSDSSYKSNYVNCLGANRGSDSLNTITSSHEIGYDGEGNEGSMTDELGNNYVTHNVKKKWRARRQKSELKLPGFFEGVSVSTKKYWYQRYSLFSRYDSGIKFDEEGWFSVTPEAIARHHAYRCGGGVVIDCFAGVGGNAIQFAIKSYYVIAIDIDPQKVEFACHNSTIYEVRDKIDFVQGDFFKMAAYLKGDTVFLSPPWGGPDYAKVQTYDIRSMLKPHDGYHLFKIASRIASKVVIYLPRNVDFNQLAELSLSVDPPWTLEVEKNILNGKFKAVTAYFTSTT</sequence>
<proteinExistence type="inferred from homology"/>
<evidence type="ECO:0000256" key="2">
    <source>
        <dbReference type="ARBA" id="ARBA00025783"/>
    </source>
</evidence>
<dbReference type="AlphaFoldDB" id="A0AAV8QBY6"/>
<comment type="catalytic activity">
    <reaction evidence="4">
        <text>a 5'-end (N(7)-methyl 5'-triphosphoguanosine)-ribonucleoside in snoRNA + S-adenosyl-L-methionine = a 5'-end (N(2),N(7)-dimethyl 5'-triphosphoguanosine)-ribonucleoside in snoRNA + S-adenosyl-L-homocysteine + H(+)</text>
        <dbReference type="Rhea" id="RHEA:78475"/>
        <dbReference type="Rhea" id="RHEA-COMP:19086"/>
        <dbReference type="Rhea" id="RHEA-COMP:19088"/>
        <dbReference type="ChEBI" id="CHEBI:15378"/>
        <dbReference type="ChEBI" id="CHEBI:57856"/>
        <dbReference type="ChEBI" id="CHEBI:59789"/>
        <dbReference type="ChEBI" id="CHEBI:156461"/>
        <dbReference type="ChEBI" id="CHEBI:172880"/>
    </reaction>
    <physiologicalReaction direction="left-to-right" evidence="4">
        <dbReference type="Rhea" id="RHEA:78476"/>
    </physiologicalReaction>
</comment>
<reference evidence="9 10" key="1">
    <citation type="submission" date="2022-12" db="EMBL/GenBank/DDBJ databases">
        <title>Chromosome-scale assembly of the Ensete ventricosum genome.</title>
        <authorList>
            <person name="Dussert Y."/>
            <person name="Stocks J."/>
            <person name="Wendawek A."/>
            <person name="Woldeyes F."/>
            <person name="Nichols R.A."/>
            <person name="Borrell J.S."/>
        </authorList>
    </citation>
    <scope>NUCLEOTIDE SEQUENCE [LARGE SCALE GENOMIC DNA]</scope>
    <source>
        <strain evidence="10">cv. Maze</strain>
        <strain evidence="9">MazeRef_0001</strain>
        <tissue evidence="9">Seeds</tissue>
    </source>
</reference>
<dbReference type="Proteomes" id="UP001222027">
    <property type="component" value="Unassembled WGS sequence"/>
</dbReference>
<comment type="catalytic activity">
    <reaction evidence="5">
        <text>a 5'-end (N(2),N(7)-dimethyl 5'-triphosphoguanosine)-ribonucleoside in snRNA + S-adenosyl-L-methionine = a 5'-end (N(2),N(2),N(7)-trimethyl 5'-triphosphoguanosine)-ribonucleoside in snRNA + S-adenosyl-L-homocysteine + H(+)</text>
        <dbReference type="Rhea" id="RHEA:78479"/>
        <dbReference type="Rhea" id="RHEA-COMP:19087"/>
        <dbReference type="Rhea" id="RHEA-COMP:19089"/>
        <dbReference type="ChEBI" id="CHEBI:15378"/>
        <dbReference type="ChEBI" id="CHEBI:57856"/>
        <dbReference type="ChEBI" id="CHEBI:59789"/>
        <dbReference type="ChEBI" id="CHEBI:167623"/>
        <dbReference type="ChEBI" id="CHEBI:172880"/>
    </reaction>
    <physiologicalReaction direction="left-to-right" evidence="5">
        <dbReference type="Rhea" id="RHEA:78480"/>
    </physiologicalReaction>
</comment>
<protein>
    <recommendedName>
        <fullName evidence="1">Trimethylguanosine synthase</fullName>
    </recommendedName>
    <alternativeName>
        <fullName evidence="7">Cap-specific guanine-N(2) methyltransferase</fullName>
    </alternativeName>
</protein>
<evidence type="ECO:0000313" key="9">
    <source>
        <dbReference type="EMBL" id="KAJ8466400.1"/>
    </source>
</evidence>
<organism evidence="9 10">
    <name type="scientific">Ensete ventricosum</name>
    <name type="common">Abyssinian banana</name>
    <name type="synonym">Musa ensete</name>
    <dbReference type="NCBI Taxonomy" id="4639"/>
    <lineage>
        <taxon>Eukaryota</taxon>
        <taxon>Viridiplantae</taxon>
        <taxon>Streptophyta</taxon>
        <taxon>Embryophyta</taxon>
        <taxon>Tracheophyta</taxon>
        <taxon>Spermatophyta</taxon>
        <taxon>Magnoliopsida</taxon>
        <taxon>Liliopsida</taxon>
        <taxon>Zingiberales</taxon>
        <taxon>Musaceae</taxon>
        <taxon>Ensete</taxon>
    </lineage>
</organism>
<evidence type="ECO:0000256" key="3">
    <source>
        <dbReference type="ARBA" id="ARBA00047418"/>
    </source>
</evidence>
<dbReference type="EMBL" id="JAQQAF010000008">
    <property type="protein sequence ID" value="KAJ8466400.1"/>
    <property type="molecule type" value="Genomic_DNA"/>
</dbReference>
<dbReference type="Gene3D" id="3.40.50.150">
    <property type="entry name" value="Vaccinia Virus protein VP39"/>
    <property type="match status" value="1"/>
</dbReference>
<dbReference type="InterPro" id="IPR019012">
    <property type="entry name" value="RNA_cap_Gua-N2-MeTrfase"/>
</dbReference>
<name>A0AAV8QBY6_ENSVE</name>
<dbReference type="SUPFAM" id="SSF53335">
    <property type="entry name" value="S-adenosyl-L-methionine-dependent methyltransferases"/>
    <property type="match status" value="1"/>
</dbReference>
<dbReference type="EMBL" id="JAQQAF010000008">
    <property type="protein sequence ID" value="KAJ8466384.1"/>
    <property type="molecule type" value="Genomic_DNA"/>
</dbReference>
<comment type="caution">
    <text evidence="9">The sequence shown here is derived from an EMBL/GenBank/DDBJ whole genome shotgun (WGS) entry which is preliminary data.</text>
</comment>
<evidence type="ECO:0000256" key="1">
    <source>
        <dbReference type="ARBA" id="ARBA00018517"/>
    </source>
</evidence>
<evidence type="ECO:0000313" key="10">
    <source>
        <dbReference type="Proteomes" id="UP001222027"/>
    </source>
</evidence>
<gene>
    <name evidence="8" type="ORF">OPV22_028936</name>
    <name evidence="9" type="ORF">OPV22_028952</name>
</gene>
<dbReference type="InterPro" id="IPR029063">
    <property type="entry name" value="SAM-dependent_MTases_sf"/>
</dbReference>
<dbReference type="GO" id="GO:0071164">
    <property type="term" value="F:RNA cap trimethylguanosine synthase activity"/>
    <property type="evidence" value="ECO:0007669"/>
    <property type="project" value="TreeGrafter"/>
</dbReference>
<evidence type="ECO:0000256" key="6">
    <source>
        <dbReference type="ARBA" id="ARBA00049075"/>
    </source>
</evidence>
<dbReference type="PANTHER" id="PTHR14741:SF32">
    <property type="entry name" value="TRIMETHYLGUANOSINE SYNTHASE"/>
    <property type="match status" value="1"/>
</dbReference>
<comment type="catalytic activity">
    <reaction evidence="6">
        <text>a 5'-end (N(7)-methyl 5'-triphosphoguanosine)-ribonucleoside in snRNA + S-adenosyl-L-methionine = a 5'-end (N(2),N(7)-dimethyl 5'-triphosphoguanosine)-ribonucleoside in snRNA + S-adenosyl-L-homocysteine + H(+)</text>
        <dbReference type="Rhea" id="RHEA:78471"/>
        <dbReference type="Rhea" id="RHEA-COMP:19085"/>
        <dbReference type="Rhea" id="RHEA-COMP:19087"/>
        <dbReference type="ChEBI" id="CHEBI:15378"/>
        <dbReference type="ChEBI" id="CHEBI:57856"/>
        <dbReference type="ChEBI" id="CHEBI:59789"/>
        <dbReference type="ChEBI" id="CHEBI:156461"/>
        <dbReference type="ChEBI" id="CHEBI:172880"/>
    </reaction>
    <physiologicalReaction direction="left-to-right" evidence="6">
        <dbReference type="Rhea" id="RHEA:78472"/>
    </physiologicalReaction>
</comment>
<accession>A0AAV8QBY6</accession>
<keyword evidence="10" id="KW-1185">Reference proteome</keyword>
<evidence type="ECO:0000256" key="7">
    <source>
        <dbReference type="ARBA" id="ARBA00049790"/>
    </source>
</evidence>
<evidence type="ECO:0000313" key="8">
    <source>
        <dbReference type="EMBL" id="KAJ8466384.1"/>
    </source>
</evidence>
<dbReference type="Pfam" id="PF09445">
    <property type="entry name" value="Methyltransf_15"/>
    <property type="match status" value="1"/>
</dbReference>
<dbReference type="PANTHER" id="PTHR14741">
    <property type="entry name" value="S-ADENOSYLMETHIONINE-DEPENDENT METHYLTRANSFERASE RELATED"/>
    <property type="match status" value="1"/>
</dbReference>
<dbReference type="CDD" id="cd02440">
    <property type="entry name" value="AdoMet_MTases"/>
    <property type="match status" value="1"/>
</dbReference>
<comment type="similarity">
    <text evidence="2">Belongs to the methyltransferase superfamily. Trimethylguanosine synthase family.</text>
</comment>